<evidence type="ECO:0000256" key="2">
    <source>
        <dbReference type="ARBA" id="ARBA00022643"/>
    </source>
</evidence>
<sequence length="313" mass="33993">MKIGITCGGIGAYASGEFLHLSARAAEEVGFNAYWMPDHVVLFADYPESRYAYANGSGQAKPQQDEAAALKFGEENPIPDPHSEFVDPVAAMAWVAAATQRIEVGSNVLILPQRNPVVLAKSLASIDSFSGGRVVLGAGIGWAREEYAAVGAPWQQRGRRADEYIGALRALWGEGGADFEGETVQLRGAYAYPKPARPGGIPILIGGESEAALRRVARAGDGWLPFNLPVEEAAQTIDHLKAMTREQGRDPEQLRIVKIIFSNAELDDLKRYREAGVTEFNLASNGELPLEKAGIEEVMAEFAERFVEPLRRL</sequence>
<evidence type="ECO:0000256" key="4">
    <source>
        <dbReference type="ARBA" id="ARBA00023033"/>
    </source>
</evidence>
<keyword evidence="4" id="KW-0503">Monooxygenase</keyword>
<dbReference type="InterPro" id="IPR036661">
    <property type="entry name" value="Luciferase-like_sf"/>
</dbReference>
<dbReference type="Proteomes" id="UP000298050">
    <property type="component" value="Unassembled WGS sequence"/>
</dbReference>
<reference evidence="6 7" key="1">
    <citation type="submission" date="2019-04" db="EMBL/GenBank/DDBJ databases">
        <title>Taxonomy of novel Haliea sp. from mangrove soil of West Coast of India.</title>
        <authorList>
            <person name="Verma A."/>
            <person name="Kumar P."/>
            <person name="Krishnamurthi S."/>
        </authorList>
    </citation>
    <scope>NUCLEOTIDE SEQUENCE [LARGE SCALE GENOMIC DNA]</scope>
    <source>
        <strain evidence="6 7">SAOS-164</strain>
    </source>
</reference>
<keyword evidence="1" id="KW-0285">Flavoprotein</keyword>
<evidence type="ECO:0000313" key="6">
    <source>
        <dbReference type="EMBL" id="TGD73612.1"/>
    </source>
</evidence>
<name>A0A4Z0M1Y8_9GAMM</name>
<dbReference type="PANTHER" id="PTHR42847">
    <property type="entry name" value="ALKANESULFONATE MONOOXYGENASE"/>
    <property type="match status" value="1"/>
</dbReference>
<dbReference type="OrthoDB" id="7054686at2"/>
<dbReference type="RefSeq" id="WP_135443937.1">
    <property type="nucleotide sequence ID" value="NZ_SRLE01000007.1"/>
</dbReference>
<evidence type="ECO:0000259" key="5">
    <source>
        <dbReference type="Pfam" id="PF00296"/>
    </source>
</evidence>
<keyword evidence="3" id="KW-0560">Oxidoreductase</keyword>
<evidence type="ECO:0000256" key="1">
    <source>
        <dbReference type="ARBA" id="ARBA00022630"/>
    </source>
</evidence>
<dbReference type="Pfam" id="PF00296">
    <property type="entry name" value="Bac_luciferase"/>
    <property type="match status" value="1"/>
</dbReference>
<dbReference type="GO" id="GO:0046306">
    <property type="term" value="P:alkanesulfonate catabolic process"/>
    <property type="evidence" value="ECO:0007669"/>
    <property type="project" value="TreeGrafter"/>
</dbReference>
<dbReference type="PANTHER" id="PTHR42847:SF4">
    <property type="entry name" value="ALKANESULFONATE MONOOXYGENASE-RELATED"/>
    <property type="match status" value="1"/>
</dbReference>
<dbReference type="InterPro" id="IPR050172">
    <property type="entry name" value="SsuD_RutA_monooxygenase"/>
</dbReference>
<dbReference type="InterPro" id="IPR019921">
    <property type="entry name" value="Lucif-like_OxRdtase_Rv2161c"/>
</dbReference>
<feature type="domain" description="Luciferase-like" evidence="5">
    <location>
        <begin position="83"/>
        <end position="257"/>
    </location>
</feature>
<dbReference type="NCBIfam" id="TIGR03619">
    <property type="entry name" value="F420_Rv2161c"/>
    <property type="match status" value="1"/>
</dbReference>
<evidence type="ECO:0000313" key="7">
    <source>
        <dbReference type="Proteomes" id="UP000298050"/>
    </source>
</evidence>
<keyword evidence="2" id="KW-0288">FMN</keyword>
<proteinExistence type="predicted"/>
<gene>
    <name evidence="6" type="ORF">E4634_11370</name>
</gene>
<keyword evidence="7" id="KW-1185">Reference proteome</keyword>
<organism evidence="6 7">
    <name type="scientific">Mangrovimicrobium sediminis</name>
    <dbReference type="NCBI Taxonomy" id="2562682"/>
    <lineage>
        <taxon>Bacteria</taxon>
        <taxon>Pseudomonadati</taxon>
        <taxon>Pseudomonadota</taxon>
        <taxon>Gammaproteobacteria</taxon>
        <taxon>Cellvibrionales</taxon>
        <taxon>Halieaceae</taxon>
        <taxon>Mangrovimicrobium</taxon>
    </lineage>
</organism>
<dbReference type="SUPFAM" id="SSF51679">
    <property type="entry name" value="Bacterial luciferase-like"/>
    <property type="match status" value="1"/>
</dbReference>
<protein>
    <submittedName>
        <fullName evidence="6">LLM class F420-dependent oxidoreductase</fullName>
    </submittedName>
</protein>
<comment type="caution">
    <text evidence="6">The sequence shown here is derived from an EMBL/GenBank/DDBJ whole genome shotgun (WGS) entry which is preliminary data.</text>
</comment>
<dbReference type="GO" id="GO:0008726">
    <property type="term" value="F:alkanesulfonate monooxygenase activity"/>
    <property type="evidence" value="ECO:0007669"/>
    <property type="project" value="TreeGrafter"/>
</dbReference>
<dbReference type="EMBL" id="SRLE01000007">
    <property type="protein sequence ID" value="TGD73612.1"/>
    <property type="molecule type" value="Genomic_DNA"/>
</dbReference>
<dbReference type="AlphaFoldDB" id="A0A4Z0M1Y8"/>
<evidence type="ECO:0000256" key="3">
    <source>
        <dbReference type="ARBA" id="ARBA00023002"/>
    </source>
</evidence>
<accession>A0A4Z0M1Y8</accession>
<dbReference type="Gene3D" id="3.20.20.30">
    <property type="entry name" value="Luciferase-like domain"/>
    <property type="match status" value="1"/>
</dbReference>
<dbReference type="InterPro" id="IPR011251">
    <property type="entry name" value="Luciferase-like_dom"/>
</dbReference>